<dbReference type="Pfam" id="PF06381">
    <property type="entry name" value="Phage_portal_3"/>
    <property type="match status" value="1"/>
</dbReference>
<name>A0A158A6I4_9BURK</name>
<evidence type="ECO:0000313" key="2">
    <source>
        <dbReference type="EMBL" id="SAK53454.1"/>
    </source>
</evidence>
<evidence type="ECO:0000259" key="1">
    <source>
        <dbReference type="Pfam" id="PF06381"/>
    </source>
</evidence>
<dbReference type="RefSeq" id="WP_074173396.1">
    <property type="nucleotide sequence ID" value="NZ_FCOX02000004.1"/>
</dbReference>
<proteinExistence type="predicted"/>
<reference evidence="2" key="1">
    <citation type="submission" date="2016-01" db="EMBL/GenBank/DDBJ databases">
        <authorList>
            <person name="Peeters C."/>
        </authorList>
    </citation>
    <scope>NUCLEOTIDE SEQUENCE</scope>
    <source>
        <strain evidence="2">LMG 29321</strain>
    </source>
</reference>
<dbReference type="InterPro" id="IPR024459">
    <property type="entry name" value="Acb1-like_N"/>
</dbReference>
<dbReference type="AlphaFoldDB" id="A0A158A6I4"/>
<accession>A0A158A6I4</accession>
<dbReference type="EMBL" id="FCOX02000004">
    <property type="protein sequence ID" value="SAK53454.1"/>
    <property type="molecule type" value="Genomic_DNA"/>
</dbReference>
<dbReference type="Proteomes" id="UP000071859">
    <property type="component" value="Unassembled WGS sequence"/>
</dbReference>
<gene>
    <name evidence="2" type="ORF">AWB78_01327</name>
</gene>
<organism evidence="2 3">
    <name type="scientific">Caballeronia calidae</name>
    <dbReference type="NCBI Taxonomy" id="1777139"/>
    <lineage>
        <taxon>Bacteria</taxon>
        <taxon>Pseudomonadati</taxon>
        <taxon>Pseudomonadota</taxon>
        <taxon>Betaproteobacteria</taxon>
        <taxon>Burkholderiales</taxon>
        <taxon>Burkholderiaceae</taxon>
        <taxon>Caballeronia</taxon>
    </lineage>
</organism>
<evidence type="ECO:0000313" key="3">
    <source>
        <dbReference type="Proteomes" id="UP000071859"/>
    </source>
</evidence>
<keyword evidence="3" id="KW-1185">Reference proteome</keyword>
<protein>
    <recommendedName>
        <fullName evidence="1">Anti-CBASS protein Acb1-like N-terminal domain-containing protein</fullName>
    </recommendedName>
</protein>
<comment type="caution">
    <text evidence="2">The sequence shown here is derived from an EMBL/GenBank/DDBJ whole genome shotgun (WGS) entry which is preliminary data.</text>
</comment>
<sequence>MSGIDDSGAAVLGVGGSAVPSQLMELLACDGIEPGSPPSYETCKTIYSYHPMGAKMAEAPIEEAQSQEREITIPGAPEDDLKQAFMDEWARIGRTGADDIIKNLQVMKRVYGISSLIYGSPDVPTNEPVPLEKLHEIDLYFNILDPLNTAGSLVLNQDPNAPDFQKPQFLRVANHDYHPSRAVIALNEAPVYIEWTNSAFGFVGRSVYQRALYPLKSYIQTMITDNAIAEKAGLLVWKMESPGSIIDKVALAFGSLKRAFLKGAKTGNVISIGLNENIESVDLKNLRDAAEFSRDNILKNMATAAKMPALMLNEETLAEGFGEGTEDAKRLARYISRVRVEMNPSYEFMDKIVMRRAWNPEFYRSMQRKHTDYAAMPYETAFTQWKNAFRATWPNLLVEPDSERIKVDDTITKAAIAAVQVLAPLLDPESKAKAACWLAEVMNERKLMFSTPLELDYEEIASYVPPQPMAEPRPDVESSHE</sequence>
<feature type="domain" description="Anti-CBASS protein Acb1-like N-terminal" evidence="1">
    <location>
        <begin position="44"/>
        <end position="357"/>
    </location>
</feature>